<name>A0A667G4C2_LYNCA</name>
<feature type="transmembrane region" description="Helical" evidence="26">
    <location>
        <begin position="118"/>
        <end position="142"/>
    </location>
</feature>
<dbReference type="Gene3D" id="2.30.29.30">
    <property type="entry name" value="Pleckstrin-homology domain (PH domain)/Phosphotyrosine-binding domain (PTB)"/>
    <property type="match status" value="1"/>
</dbReference>
<dbReference type="InterPro" id="IPR033989">
    <property type="entry name" value="CD209-like_CTLD"/>
</dbReference>
<evidence type="ECO:0000256" key="4">
    <source>
        <dbReference type="ARBA" id="ARBA00007736"/>
    </source>
</evidence>
<comment type="function">
    <text evidence="1">Involved in endocytosis.</text>
</comment>
<evidence type="ECO:0000256" key="3">
    <source>
        <dbReference type="ARBA" id="ARBA00004640"/>
    </source>
</evidence>
<evidence type="ECO:0000256" key="24">
    <source>
        <dbReference type="ARBA" id="ARBA00040664"/>
    </source>
</evidence>
<dbReference type="GO" id="GO:0046872">
    <property type="term" value="F:metal ion binding"/>
    <property type="evidence" value="ECO:0007669"/>
    <property type="project" value="UniProtKB-KW"/>
</dbReference>
<keyword evidence="15" id="KW-0391">Immunity</keyword>
<dbReference type="GO" id="GO:0030246">
    <property type="term" value="F:carbohydrate binding"/>
    <property type="evidence" value="ECO:0007669"/>
    <property type="project" value="UniProtKB-KW"/>
</dbReference>
<evidence type="ECO:0000256" key="13">
    <source>
        <dbReference type="ARBA" id="ARBA00022737"/>
    </source>
</evidence>
<dbReference type="PANTHER" id="PTHR12847">
    <property type="entry name" value="ATP-BINDING CASSETTE ABC TRANSPORTER-RELATED"/>
    <property type="match status" value="1"/>
</dbReference>
<evidence type="ECO:0000256" key="6">
    <source>
        <dbReference type="ARBA" id="ARBA00022475"/>
    </source>
</evidence>
<dbReference type="PROSITE" id="PS50041">
    <property type="entry name" value="C_TYPE_LECTIN_2"/>
    <property type="match status" value="1"/>
</dbReference>
<dbReference type="CDD" id="cd03590">
    <property type="entry name" value="CLECT_DC-SIGN_like"/>
    <property type="match status" value="1"/>
</dbReference>
<dbReference type="GO" id="GO:0030125">
    <property type="term" value="C:clathrin vesicle coat"/>
    <property type="evidence" value="ECO:0007669"/>
    <property type="project" value="TreeGrafter"/>
</dbReference>
<dbReference type="InterPro" id="IPR018378">
    <property type="entry name" value="C-type_lectin_CS"/>
</dbReference>
<evidence type="ECO:0000256" key="25">
    <source>
        <dbReference type="ARBA" id="ARBA00042069"/>
    </source>
</evidence>
<evidence type="ECO:0000256" key="5">
    <source>
        <dbReference type="ARBA" id="ARBA00022448"/>
    </source>
</evidence>
<keyword evidence="17" id="KW-0735">Signal-anchor</keyword>
<keyword evidence="21" id="KW-1015">Disulfide bond</keyword>
<keyword evidence="6" id="KW-1003">Cell membrane</keyword>
<dbReference type="PANTHER" id="PTHR12847:SF15">
    <property type="entry name" value="ADAPTIN EAR-BINDING COAT-ASSOCIATED PROTEIN 1"/>
    <property type="match status" value="1"/>
</dbReference>
<evidence type="ECO:0000256" key="1">
    <source>
        <dbReference type="ARBA" id="ARBA00002550"/>
    </source>
</evidence>
<evidence type="ECO:0000256" key="21">
    <source>
        <dbReference type="ARBA" id="ARBA00023157"/>
    </source>
</evidence>
<dbReference type="GO" id="GO:0045087">
    <property type="term" value="P:innate immune response"/>
    <property type="evidence" value="ECO:0007669"/>
    <property type="project" value="UniProtKB-KW"/>
</dbReference>
<comment type="similarity">
    <text evidence="4">Belongs to the NECAP family.</text>
</comment>
<comment type="subcellular location">
    <subcellularLocation>
        <location evidence="2">Cell membrane</location>
        <topology evidence="2">Single-pass type II membrane protein</topology>
    </subcellularLocation>
    <subcellularLocation>
        <location evidence="3">Cytoplasmic vesicle</location>
        <location evidence="3">Clathrin-coated vesicle membrane</location>
    </subcellularLocation>
</comment>
<dbReference type="InterPro" id="IPR016186">
    <property type="entry name" value="C-type_lectin-like/link_sf"/>
</dbReference>
<dbReference type="InterPro" id="IPR016187">
    <property type="entry name" value="CTDL_fold"/>
</dbReference>
<proteinExistence type="inferred from homology"/>
<evidence type="ECO:0000256" key="2">
    <source>
        <dbReference type="ARBA" id="ARBA00004401"/>
    </source>
</evidence>
<evidence type="ECO:0000256" key="12">
    <source>
        <dbReference type="ARBA" id="ARBA00022734"/>
    </source>
</evidence>
<keyword evidence="10 26" id="KW-0812">Transmembrane</keyword>
<keyword evidence="8" id="KW-0254">Endocytosis</keyword>
<feature type="domain" description="C-type lectin" evidence="27">
    <location>
        <begin position="187"/>
        <end position="305"/>
    </location>
</feature>
<evidence type="ECO:0000256" key="20">
    <source>
        <dbReference type="ARBA" id="ARBA00023136"/>
    </source>
</evidence>
<organism evidence="28 29">
    <name type="scientific">Lynx canadensis</name>
    <name type="common">Canada lynx</name>
    <name type="synonym">Felis canadensis</name>
    <dbReference type="NCBI Taxonomy" id="61383"/>
    <lineage>
        <taxon>Eukaryota</taxon>
        <taxon>Metazoa</taxon>
        <taxon>Chordata</taxon>
        <taxon>Craniata</taxon>
        <taxon>Vertebrata</taxon>
        <taxon>Euteleostomi</taxon>
        <taxon>Mammalia</taxon>
        <taxon>Eutheria</taxon>
        <taxon>Laurasiatheria</taxon>
        <taxon>Carnivora</taxon>
        <taxon>Feliformia</taxon>
        <taxon>Felidae</taxon>
        <taxon>Felinae</taxon>
        <taxon>Lynx</taxon>
    </lineage>
</organism>
<dbReference type="Gene3D" id="3.10.100.10">
    <property type="entry name" value="Mannose-Binding Protein A, subunit A"/>
    <property type="match status" value="1"/>
</dbReference>
<keyword evidence="7" id="KW-0597">Phosphoprotein</keyword>
<dbReference type="AlphaFoldDB" id="A0A667G4C2"/>
<dbReference type="Proteomes" id="UP000472241">
    <property type="component" value="Unplaced"/>
</dbReference>
<keyword evidence="14" id="KW-0106">Calcium</keyword>
<dbReference type="Ensembl" id="ENSLCNT00005009010.1">
    <property type="protein sequence ID" value="ENSLCNP00005008019.1"/>
    <property type="gene ID" value="ENSLCNG00005005263.1"/>
</dbReference>
<dbReference type="InterPro" id="IPR011993">
    <property type="entry name" value="PH-like_dom_sf"/>
</dbReference>
<keyword evidence="16" id="KW-0653">Protein transport</keyword>
<dbReference type="GO" id="GO:0006897">
    <property type="term" value="P:endocytosis"/>
    <property type="evidence" value="ECO:0007669"/>
    <property type="project" value="UniProtKB-KW"/>
</dbReference>
<keyword evidence="9" id="KW-0399">Innate immunity</keyword>
<keyword evidence="13" id="KW-0677">Repeat</keyword>
<dbReference type="Pfam" id="PF07933">
    <property type="entry name" value="DUF1681"/>
    <property type="match status" value="1"/>
</dbReference>
<keyword evidence="20 26" id="KW-0472">Membrane</keyword>
<dbReference type="CDD" id="cd13228">
    <property type="entry name" value="PHear_NECAP"/>
    <property type="match status" value="1"/>
</dbReference>
<keyword evidence="23" id="KW-0968">Cytoplasmic vesicle</keyword>
<evidence type="ECO:0000313" key="28">
    <source>
        <dbReference type="Ensembl" id="ENSLCNP00005008019.1"/>
    </source>
</evidence>
<dbReference type="GO" id="GO:0005886">
    <property type="term" value="C:plasma membrane"/>
    <property type="evidence" value="ECO:0007669"/>
    <property type="project" value="UniProtKB-SubCell"/>
</dbReference>
<evidence type="ECO:0000256" key="22">
    <source>
        <dbReference type="ARBA" id="ARBA00023180"/>
    </source>
</evidence>
<keyword evidence="29" id="KW-1185">Reference proteome</keyword>
<evidence type="ECO:0000256" key="10">
    <source>
        <dbReference type="ARBA" id="ARBA00022692"/>
    </source>
</evidence>
<accession>A0A667G4C2</accession>
<evidence type="ECO:0000256" key="11">
    <source>
        <dbReference type="ARBA" id="ARBA00022723"/>
    </source>
</evidence>
<dbReference type="GO" id="GO:0002250">
    <property type="term" value="P:adaptive immune response"/>
    <property type="evidence" value="ECO:0007669"/>
    <property type="project" value="UniProtKB-KW"/>
</dbReference>
<keyword evidence="12" id="KW-0430">Lectin</keyword>
<dbReference type="InterPro" id="IPR001304">
    <property type="entry name" value="C-type_lectin-like"/>
</dbReference>
<dbReference type="PROSITE" id="PS00615">
    <property type="entry name" value="C_TYPE_LECTIN_1"/>
    <property type="match status" value="1"/>
</dbReference>
<keyword evidence="22" id="KW-0325">Glycoprotein</keyword>
<dbReference type="SUPFAM" id="SSF50729">
    <property type="entry name" value="PH domain-like"/>
    <property type="match status" value="1"/>
</dbReference>
<evidence type="ECO:0000256" key="15">
    <source>
        <dbReference type="ARBA" id="ARBA00022859"/>
    </source>
</evidence>
<evidence type="ECO:0000256" key="19">
    <source>
        <dbReference type="ARBA" id="ARBA00023130"/>
    </source>
</evidence>
<evidence type="ECO:0000313" key="29">
    <source>
        <dbReference type="Proteomes" id="UP000472241"/>
    </source>
</evidence>
<protein>
    <recommendedName>
        <fullName evidence="24">Adaptin ear-binding coat-associated protein 1</fullName>
    </recommendedName>
    <alternativeName>
        <fullName evidence="25">NECAP endocytosis-associated protein 1</fullName>
    </alternativeName>
</protein>
<keyword evidence="18 26" id="KW-1133">Transmembrane helix</keyword>
<evidence type="ECO:0000256" key="17">
    <source>
        <dbReference type="ARBA" id="ARBA00022968"/>
    </source>
</evidence>
<evidence type="ECO:0000256" key="7">
    <source>
        <dbReference type="ARBA" id="ARBA00022553"/>
    </source>
</evidence>
<reference evidence="28" key="2">
    <citation type="submission" date="2025-09" db="UniProtKB">
        <authorList>
            <consortium name="Ensembl"/>
        </authorList>
    </citation>
    <scope>IDENTIFICATION</scope>
</reference>
<dbReference type="InterPro" id="IPR012466">
    <property type="entry name" value="NECAP_PHear"/>
</dbReference>
<reference evidence="28" key="1">
    <citation type="submission" date="2025-08" db="UniProtKB">
        <authorList>
            <consortium name="Ensembl"/>
        </authorList>
    </citation>
    <scope>IDENTIFICATION</scope>
</reference>
<dbReference type="SUPFAM" id="SSF56436">
    <property type="entry name" value="C-type lectin-like"/>
    <property type="match status" value="1"/>
</dbReference>
<dbReference type="GO" id="GO:0015031">
    <property type="term" value="P:protein transport"/>
    <property type="evidence" value="ECO:0007669"/>
    <property type="project" value="UniProtKB-KW"/>
</dbReference>
<dbReference type="Pfam" id="PF00059">
    <property type="entry name" value="Lectin_C"/>
    <property type="match status" value="1"/>
</dbReference>
<evidence type="ECO:0000256" key="18">
    <source>
        <dbReference type="ARBA" id="ARBA00022989"/>
    </source>
</evidence>
<keyword evidence="11" id="KW-0479">Metal-binding</keyword>
<evidence type="ECO:0000256" key="8">
    <source>
        <dbReference type="ARBA" id="ARBA00022583"/>
    </source>
</evidence>
<keyword evidence="19" id="KW-1064">Adaptive immunity</keyword>
<evidence type="ECO:0000259" key="27">
    <source>
        <dbReference type="PROSITE" id="PS50041"/>
    </source>
</evidence>
<keyword evidence="5" id="KW-0813">Transport</keyword>
<gene>
    <name evidence="28" type="primary">LOC115518217</name>
</gene>
<dbReference type="SMART" id="SM00034">
    <property type="entry name" value="CLECT"/>
    <property type="match status" value="1"/>
</dbReference>
<evidence type="ECO:0000256" key="9">
    <source>
        <dbReference type="ARBA" id="ARBA00022588"/>
    </source>
</evidence>
<evidence type="ECO:0000256" key="16">
    <source>
        <dbReference type="ARBA" id="ARBA00022927"/>
    </source>
</evidence>
<dbReference type="FunFam" id="3.10.100.10:FF:000024">
    <property type="entry name" value="C-type lectin domain family 4 member A"/>
    <property type="match status" value="1"/>
</dbReference>
<evidence type="ECO:0000256" key="23">
    <source>
        <dbReference type="ARBA" id="ARBA00023329"/>
    </source>
</evidence>
<evidence type="ECO:0000256" key="14">
    <source>
        <dbReference type="ARBA" id="ARBA00022837"/>
    </source>
</evidence>
<evidence type="ECO:0000256" key="26">
    <source>
        <dbReference type="SAM" id="Phobius"/>
    </source>
</evidence>
<sequence length="311" mass="35964">MAAELEYESVLCVKPDVSVYRIPPRASNRGYRASDWKLDQPDWTGRLRITSKGKIAYIKLEDKVSGELFAQAPVEQYPGIAVETVTDSSRYFVIRIQDGTAPKEKTSLNKSNPGFPKLLFASLLVLLLLLAISFFIAFIIFFQKYSQLLKEKKTAKELPHTELECLKENVTMEGKDWSCCPKDWKPFSSNCYFISNTMRNWTESEKNCIAMKAHLLVVNTKDEQDFIIQNVDMSLAYYIGLSDPKGKRDWQWVDQTPYNESVTFWHSSEPNNLNERCVILHFRHGPREWGWNDVPCNGHHKSLCKMTKIYL</sequence>